<reference evidence="3 4" key="1">
    <citation type="submission" date="2017-09" db="EMBL/GenBank/DDBJ databases">
        <title>WGS assembly of Aquilegia coerulea Goldsmith.</title>
        <authorList>
            <person name="Hodges S."/>
            <person name="Kramer E."/>
            <person name="Nordborg M."/>
            <person name="Tomkins J."/>
            <person name="Borevitz J."/>
            <person name="Derieg N."/>
            <person name="Yan J."/>
            <person name="Mihaltcheva S."/>
            <person name="Hayes R.D."/>
            <person name="Rokhsar D."/>
        </authorList>
    </citation>
    <scope>NUCLEOTIDE SEQUENCE [LARGE SCALE GENOMIC DNA]</scope>
    <source>
        <strain evidence="4">cv. Goldsmith</strain>
    </source>
</reference>
<dbReference type="FunFam" id="1.25.40.10:FF:000436">
    <property type="entry name" value="Pentatricopeptide repeat-containing protein At5g39350 family"/>
    <property type="match status" value="1"/>
</dbReference>
<dbReference type="FunFam" id="1.25.40.10:FF:002010">
    <property type="entry name" value="Os12g0109800 protein"/>
    <property type="match status" value="1"/>
</dbReference>
<dbReference type="Proteomes" id="UP000230069">
    <property type="component" value="Unassembled WGS sequence"/>
</dbReference>
<dbReference type="EMBL" id="KZ305022">
    <property type="protein sequence ID" value="PIA58063.1"/>
    <property type="molecule type" value="Genomic_DNA"/>
</dbReference>
<sequence length="700" mass="77854">MIDLLRDSATKGLIRQGKTVHGMSIKFDLSDDKSVVLFNHVIHMYVKCSDFEAARRVFDQMPLKNVFSWTVMIVGSTDNGLFFEGFRYFCEMQNYGIWPDKFTYSALVQACIGLNSIDLGKMVHAQIFKGGLSDQVVVSTSLLNMYAKVGVIEDSVRLFDTMNEHNQVSWNAMISGYASNDLHMEAFSHFTKMKNEGCIPNVTTFASVLKSVANLGDVNKGREVHIHVNELGMESNIQVGTALIDMYSKCGCLDDARAVFNKNFTECKLNLPWNAMISGYSKGECSKEALGLFVAMCVKNVKSDFFTYGSLFSAIADLKCLHTAKEVHAMVVKSGYDMQDLSVNNVIAHTYSKCGSLEDANKVFERMEEKDLVSWTTMVTAYATSSEEDKALSLFSQMRNEGITPNQFTYASVLAGCASLCLLEYGRPIHGLLYKAGLSNYKCVESALIDMYAKCGSILEAEKAFEEIVGPDVVSWTAILSGYAQHGLTSKAFQLFQRMEKSGIKPNVVTLLCVLFACSHGGMVEQGLHYFKSIEARYGLVPKMEHYACVVDLLGRVGRLDDAVEFIDNMPVEPTIMVWQTLLAACRVHGNIELGEIAAKKVLSFSPQYSSTYVLLSNTYVEKGSIEDGLNLRNVMIDRGVKKEPGFSWISVRGTTHKFFSGDQQHPQKEEINAKLAELGEKMKALGYVPDLRYALQDVE</sequence>
<keyword evidence="4" id="KW-1185">Reference proteome</keyword>
<feature type="repeat" description="PPR" evidence="2">
    <location>
        <begin position="166"/>
        <end position="200"/>
    </location>
</feature>
<organism evidence="3 4">
    <name type="scientific">Aquilegia coerulea</name>
    <name type="common">Rocky mountain columbine</name>
    <dbReference type="NCBI Taxonomy" id="218851"/>
    <lineage>
        <taxon>Eukaryota</taxon>
        <taxon>Viridiplantae</taxon>
        <taxon>Streptophyta</taxon>
        <taxon>Embryophyta</taxon>
        <taxon>Tracheophyta</taxon>
        <taxon>Spermatophyta</taxon>
        <taxon>Magnoliopsida</taxon>
        <taxon>Ranunculales</taxon>
        <taxon>Ranunculaceae</taxon>
        <taxon>Thalictroideae</taxon>
        <taxon>Aquilegia</taxon>
    </lineage>
</organism>
<protein>
    <submittedName>
        <fullName evidence="3">Uncharacterized protein</fullName>
    </submittedName>
</protein>
<dbReference type="FunFam" id="1.25.40.10:FF:000344">
    <property type="entry name" value="Pentatricopeptide repeat-containing protein"/>
    <property type="match status" value="1"/>
</dbReference>
<dbReference type="Pfam" id="PF01535">
    <property type="entry name" value="PPR"/>
    <property type="match status" value="4"/>
</dbReference>
<gene>
    <name evidence="3" type="ORF">AQUCO_00500176v1</name>
</gene>
<dbReference type="Pfam" id="PF20430">
    <property type="entry name" value="Eplus_motif"/>
    <property type="match status" value="1"/>
</dbReference>
<accession>A0A2G5EQQ1</accession>
<dbReference type="Pfam" id="PF13041">
    <property type="entry name" value="PPR_2"/>
    <property type="match status" value="4"/>
</dbReference>
<dbReference type="STRING" id="218851.A0A2G5EQQ1"/>
<feature type="repeat" description="PPR" evidence="2">
    <location>
        <begin position="371"/>
        <end position="405"/>
    </location>
</feature>
<evidence type="ECO:0000313" key="4">
    <source>
        <dbReference type="Proteomes" id="UP000230069"/>
    </source>
</evidence>
<dbReference type="InParanoid" id="A0A2G5EQQ1"/>
<proteinExistence type="predicted"/>
<dbReference type="GO" id="GO:0003723">
    <property type="term" value="F:RNA binding"/>
    <property type="evidence" value="ECO:0007669"/>
    <property type="project" value="InterPro"/>
</dbReference>
<dbReference type="InterPro" id="IPR011990">
    <property type="entry name" value="TPR-like_helical_dom_sf"/>
</dbReference>
<evidence type="ECO:0000256" key="2">
    <source>
        <dbReference type="PROSITE-ProRule" id="PRU00708"/>
    </source>
</evidence>
<dbReference type="GO" id="GO:0009451">
    <property type="term" value="P:RNA modification"/>
    <property type="evidence" value="ECO:0007669"/>
    <property type="project" value="InterPro"/>
</dbReference>
<dbReference type="PANTHER" id="PTHR47926:SF395">
    <property type="entry name" value="TETRATRICOPEPTIDE-LIKE HELICAL DOMAIN, DYW DOMAIN PROTEIN-RELATED"/>
    <property type="match status" value="1"/>
</dbReference>
<dbReference type="Pfam" id="PF20431">
    <property type="entry name" value="E_motif"/>
    <property type="match status" value="1"/>
</dbReference>
<evidence type="ECO:0000313" key="3">
    <source>
        <dbReference type="EMBL" id="PIA58063.1"/>
    </source>
</evidence>
<keyword evidence="1" id="KW-0677">Repeat</keyword>
<dbReference type="PANTHER" id="PTHR47926">
    <property type="entry name" value="PENTATRICOPEPTIDE REPEAT-CONTAINING PROTEIN"/>
    <property type="match status" value="1"/>
</dbReference>
<dbReference type="PROSITE" id="PS51375">
    <property type="entry name" value="PPR"/>
    <property type="match status" value="5"/>
</dbReference>
<dbReference type="InterPro" id="IPR046960">
    <property type="entry name" value="PPR_At4g14850-like_plant"/>
</dbReference>
<dbReference type="InterPro" id="IPR046849">
    <property type="entry name" value="E2_motif"/>
</dbReference>
<dbReference type="InterPro" id="IPR002885">
    <property type="entry name" value="PPR_rpt"/>
</dbReference>
<evidence type="ECO:0000256" key="1">
    <source>
        <dbReference type="ARBA" id="ARBA00022737"/>
    </source>
</evidence>
<feature type="repeat" description="PPR" evidence="2">
    <location>
        <begin position="340"/>
        <end position="370"/>
    </location>
</feature>
<feature type="repeat" description="PPR" evidence="2">
    <location>
        <begin position="34"/>
        <end position="68"/>
    </location>
</feature>
<dbReference type="AlphaFoldDB" id="A0A2G5EQQ1"/>
<dbReference type="NCBIfam" id="TIGR00756">
    <property type="entry name" value="PPR"/>
    <property type="match status" value="5"/>
</dbReference>
<feature type="repeat" description="PPR" evidence="2">
    <location>
        <begin position="472"/>
        <end position="506"/>
    </location>
</feature>
<name>A0A2G5EQQ1_AQUCA</name>
<dbReference type="FunFam" id="1.25.40.10:FF:001093">
    <property type="entry name" value="Pentatricopeptide repeat-containing protein At2g34400"/>
    <property type="match status" value="1"/>
</dbReference>
<dbReference type="OrthoDB" id="185373at2759"/>
<dbReference type="InterPro" id="IPR046848">
    <property type="entry name" value="E_motif"/>
</dbReference>
<dbReference type="Gene3D" id="1.25.40.10">
    <property type="entry name" value="Tetratricopeptide repeat domain"/>
    <property type="match status" value="4"/>
</dbReference>